<keyword evidence="1" id="KW-1185">Reference proteome</keyword>
<evidence type="ECO:0000313" key="2">
    <source>
        <dbReference type="WBParaSite" id="Csp11.Scaffold629.g12289.t1"/>
    </source>
</evidence>
<dbReference type="Pfam" id="PF05075">
    <property type="entry name" value="DUF684"/>
    <property type="match status" value="1"/>
</dbReference>
<dbReference type="WBParaSite" id="Csp11.Scaffold629.g12289.t1">
    <property type="protein sequence ID" value="Csp11.Scaffold629.g12289.t1"/>
    <property type="gene ID" value="Csp11.Scaffold629.g12289"/>
</dbReference>
<dbReference type="AlphaFoldDB" id="A0A1I7TVT4"/>
<dbReference type="Proteomes" id="UP000095282">
    <property type="component" value="Unplaced"/>
</dbReference>
<organism evidence="1 2">
    <name type="scientific">Caenorhabditis tropicalis</name>
    <dbReference type="NCBI Taxonomy" id="1561998"/>
    <lineage>
        <taxon>Eukaryota</taxon>
        <taxon>Metazoa</taxon>
        <taxon>Ecdysozoa</taxon>
        <taxon>Nematoda</taxon>
        <taxon>Chromadorea</taxon>
        <taxon>Rhabditida</taxon>
        <taxon>Rhabditina</taxon>
        <taxon>Rhabditomorpha</taxon>
        <taxon>Rhabditoidea</taxon>
        <taxon>Rhabditidae</taxon>
        <taxon>Peloderinae</taxon>
        <taxon>Caenorhabditis</taxon>
    </lineage>
</organism>
<dbReference type="PANTHER" id="PTHR31464">
    <property type="entry name" value="PROTEIN CBG01266"/>
    <property type="match status" value="1"/>
</dbReference>
<protein>
    <submittedName>
        <fullName evidence="2">CHAT domain-containing protein</fullName>
    </submittedName>
</protein>
<name>A0A1I7TVT4_9PELO</name>
<accession>A0A1I7TVT4</accession>
<dbReference type="eggNOG" id="ENOG502THNJ">
    <property type="taxonomic scope" value="Eukaryota"/>
</dbReference>
<sequence length="440" mass="50422">MTDLILVADATGKQVLFSVPCSQSFEGSQLLIELSQLEIPQPVGFFDWIRYIDGTIDVLKGCFRIGAFIYPPGAVVFQCLVGAGSALQAGMKFVKNDTDPVDDKLKELSKTIHDVEKQLHANFDDLKAFITETEFTGDIIGETSSLMRHLRSCLKRMDQRSRENFRAAYEKKTPLSLAYSMISLLELSSTNPLVMSMAQEKAKTKATFKKWEDIILGVLGELMTIEAFASGLLKKENQYDFNRIMEKTQEVSEYIEKWRFEIGKDQGYWQHLKEDLKGFLEKNSNLSLAERADAIKGELEKYLTNDAFYISVHYAWDHENWGWMNTKAGEDQFIHLNGYGPHNLNTFVYRSKLANTVEIEKLEEMRIKVQAFKTEAFKDKMPQALLDDPIPNAGFTILYGKLMEEIRSANCPRREFGPGWWTYNFDFGGPDKRRLFVGYL</sequence>
<dbReference type="PANTHER" id="PTHR31464:SF3">
    <property type="entry name" value="AAA DOMAIN-CONTAINING PROTEIN-RELATED"/>
    <property type="match status" value="1"/>
</dbReference>
<dbReference type="STRING" id="1561998.A0A1I7TVT4"/>
<reference evidence="2" key="1">
    <citation type="submission" date="2016-11" db="UniProtKB">
        <authorList>
            <consortium name="WormBaseParasite"/>
        </authorList>
    </citation>
    <scope>IDENTIFICATION</scope>
</reference>
<dbReference type="InterPro" id="IPR007767">
    <property type="entry name" value="DUF684"/>
</dbReference>
<evidence type="ECO:0000313" key="1">
    <source>
        <dbReference type="Proteomes" id="UP000095282"/>
    </source>
</evidence>
<proteinExistence type="predicted"/>